<dbReference type="PANTHER" id="PTHR45793:SF5">
    <property type="entry name" value="HOMEOTIC PROTEIN OCELLILESS"/>
    <property type="match status" value="1"/>
</dbReference>
<feature type="compositionally biased region" description="Low complexity" evidence="8">
    <location>
        <begin position="193"/>
        <end position="205"/>
    </location>
</feature>
<keyword evidence="3 6" id="KW-0238">DNA-binding</keyword>
<dbReference type="GO" id="GO:0005634">
    <property type="term" value="C:nucleus"/>
    <property type="evidence" value="ECO:0007669"/>
    <property type="project" value="UniProtKB-SubCell"/>
</dbReference>
<evidence type="ECO:0000313" key="10">
    <source>
        <dbReference type="EMBL" id="KAK0548370.1"/>
    </source>
</evidence>
<keyword evidence="2" id="KW-0217">Developmental protein</keyword>
<keyword evidence="4 6" id="KW-0371">Homeobox</keyword>
<dbReference type="CDD" id="cd00086">
    <property type="entry name" value="homeodomain"/>
    <property type="match status" value="1"/>
</dbReference>
<feature type="DNA-binding region" description="Homeobox" evidence="6">
    <location>
        <begin position="375"/>
        <end position="434"/>
    </location>
</feature>
<protein>
    <recommendedName>
        <fullName evidence="9">Homeobox domain-containing protein</fullName>
    </recommendedName>
</protein>
<dbReference type="Gene3D" id="1.10.10.60">
    <property type="entry name" value="Homeodomain-like"/>
    <property type="match status" value="1"/>
</dbReference>
<evidence type="ECO:0000256" key="5">
    <source>
        <dbReference type="ARBA" id="ARBA00023242"/>
    </source>
</evidence>
<feature type="compositionally biased region" description="Low complexity" evidence="8">
    <location>
        <begin position="56"/>
        <end position="98"/>
    </location>
</feature>
<feature type="region of interest" description="Disordered" evidence="8">
    <location>
        <begin position="1"/>
        <end position="33"/>
    </location>
</feature>
<keyword evidence="11" id="KW-1185">Reference proteome</keyword>
<dbReference type="AlphaFoldDB" id="A0AAN6GN27"/>
<feature type="compositionally biased region" description="Low complexity" evidence="8">
    <location>
        <begin position="509"/>
        <end position="525"/>
    </location>
</feature>
<dbReference type="Pfam" id="PF00046">
    <property type="entry name" value="Homeodomain"/>
    <property type="match status" value="1"/>
</dbReference>
<dbReference type="EMBL" id="JAPDMZ010000137">
    <property type="protein sequence ID" value="KAK0548370.1"/>
    <property type="molecule type" value="Genomic_DNA"/>
</dbReference>
<dbReference type="InterPro" id="IPR017970">
    <property type="entry name" value="Homeobox_CS"/>
</dbReference>
<feature type="compositionally biased region" description="Low complexity" evidence="8">
    <location>
        <begin position="15"/>
        <end position="33"/>
    </location>
</feature>
<evidence type="ECO:0000256" key="3">
    <source>
        <dbReference type="ARBA" id="ARBA00023125"/>
    </source>
</evidence>
<gene>
    <name evidence="10" type="ORF">OC846_004500</name>
</gene>
<feature type="region of interest" description="Disordered" evidence="8">
    <location>
        <begin position="47"/>
        <end position="99"/>
    </location>
</feature>
<dbReference type="PROSITE" id="PS00027">
    <property type="entry name" value="HOMEOBOX_1"/>
    <property type="match status" value="1"/>
</dbReference>
<feature type="domain" description="Homeobox" evidence="9">
    <location>
        <begin position="373"/>
        <end position="433"/>
    </location>
</feature>
<proteinExistence type="predicted"/>
<keyword evidence="5 6" id="KW-0539">Nucleus</keyword>
<dbReference type="SMART" id="SM00389">
    <property type="entry name" value="HOX"/>
    <property type="match status" value="1"/>
</dbReference>
<evidence type="ECO:0000313" key="11">
    <source>
        <dbReference type="Proteomes" id="UP001176517"/>
    </source>
</evidence>
<feature type="region of interest" description="Disordered" evidence="8">
    <location>
        <begin position="275"/>
        <end position="308"/>
    </location>
</feature>
<sequence>MFATPNRAPKSDLFSFTAPSGSGTASGANSSYTTSLHLSEPATWLQSASYDQKNRAAASVRNSPPNSASSSTPVPRTVSTFTSGLDSLSTPPSTASSSNRLFPSLLSAPGLSQVNSTMSSFYPADFSHSAPGSASGSASSNHPGPARAGVDGSRPYTMAGYLGGTGPNGASGTSAPYYTGAEHGQQPGGMAPGGPSYQNPAGASANNGSGAAVLTGYRPASSHDNFSNAAYNHPSSRSSFSAYNSTGASGGYGSPAVASSSSTATPYHHGGYAHPGYGPGSSAPGGASGMQTEYSAYPPQAAGSGSDPAMGSYASGVPGYANAAGQYSYGGAQPGVYPGAHLGANPAGGAAAAAPGTYGFNHPPNQPVHYLNPFEVKHRRRTTKGQFRVLEGTFKENPKPNANVRKALAAQLDMPGRAVQIWFQNRRAKAKAQAKKEEQASRERAATAEGSTGSSKTSQQAGAGQAHARSVTAPQPQTNAANGGAGGSSGAPGAAADSYQKQQGDYRHPQQLPQQGGAYGQAAQLHSHHAMPPHHSMGGPGNWHQGHNTSSRG</sequence>
<dbReference type="Proteomes" id="UP001176517">
    <property type="component" value="Unassembled WGS sequence"/>
</dbReference>
<dbReference type="PANTHER" id="PTHR45793">
    <property type="entry name" value="HOMEOBOX PROTEIN"/>
    <property type="match status" value="1"/>
</dbReference>
<evidence type="ECO:0000256" key="4">
    <source>
        <dbReference type="ARBA" id="ARBA00023155"/>
    </source>
</evidence>
<dbReference type="GO" id="GO:0000978">
    <property type="term" value="F:RNA polymerase II cis-regulatory region sequence-specific DNA binding"/>
    <property type="evidence" value="ECO:0007669"/>
    <property type="project" value="TreeGrafter"/>
</dbReference>
<dbReference type="PROSITE" id="PS50071">
    <property type="entry name" value="HOMEOBOX_2"/>
    <property type="match status" value="1"/>
</dbReference>
<evidence type="ECO:0000256" key="1">
    <source>
        <dbReference type="ARBA" id="ARBA00004123"/>
    </source>
</evidence>
<name>A0AAN6GN27_9BASI</name>
<evidence type="ECO:0000256" key="2">
    <source>
        <dbReference type="ARBA" id="ARBA00022473"/>
    </source>
</evidence>
<evidence type="ECO:0000256" key="6">
    <source>
        <dbReference type="PROSITE-ProRule" id="PRU00108"/>
    </source>
</evidence>
<feature type="region of interest" description="Disordered" evidence="8">
    <location>
        <begin position="173"/>
        <end position="205"/>
    </location>
</feature>
<dbReference type="SUPFAM" id="SSF46689">
    <property type="entry name" value="Homeodomain-like"/>
    <property type="match status" value="1"/>
</dbReference>
<dbReference type="InterPro" id="IPR001356">
    <property type="entry name" value="HD"/>
</dbReference>
<feature type="compositionally biased region" description="Low complexity" evidence="8">
    <location>
        <begin position="275"/>
        <end position="285"/>
    </location>
</feature>
<feature type="compositionally biased region" description="Polar residues" evidence="8">
    <location>
        <begin position="449"/>
        <end position="462"/>
    </location>
</feature>
<comment type="caution">
    <text evidence="10">The sequence shown here is derived from an EMBL/GenBank/DDBJ whole genome shotgun (WGS) entry which is preliminary data.</text>
</comment>
<reference evidence="10" key="1">
    <citation type="journal article" date="2023" name="PhytoFront">
        <title>Draft Genome Resources of Seven Strains of Tilletia horrida, Causal Agent of Kernel Smut of Rice.</title>
        <authorList>
            <person name="Khanal S."/>
            <person name="Antony Babu S."/>
            <person name="Zhou X.G."/>
        </authorList>
    </citation>
    <scope>NUCLEOTIDE SEQUENCE</scope>
    <source>
        <strain evidence="10">TX6</strain>
    </source>
</reference>
<feature type="compositionally biased region" description="Basic and acidic residues" evidence="8">
    <location>
        <begin position="434"/>
        <end position="446"/>
    </location>
</feature>
<organism evidence="10 11">
    <name type="scientific">Tilletia horrida</name>
    <dbReference type="NCBI Taxonomy" id="155126"/>
    <lineage>
        <taxon>Eukaryota</taxon>
        <taxon>Fungi</taxon>
        <taxon>Dikarya</taxon>
        <taxon>Basidiomycota</taxon>
        <taxon>Ustilaginomycotina</taxon>
        <taxon>Exobasidiomycetes</taxon>
        <taxon>Tilletiales</taxon>
        <taxon>Tilletiaceae</taxon>
        <taxon>Tilletia</taxon>
    </lineage>
</organism>
<feature type="compositionally biased region" description="Low complexity" evidence="8">
    <location>
        <begin position="128"/>
        <end position="146"/>
    </location>
</feature>
<accession>A0AAN6GN27</accession>
<dbReference type="InterPro" id="IPR009057">
    <property type="entry name" value="Homeodomain-like_sf"/>
</dbReference>
<feature type="region of interest" description="Disordered" evidence="8">
    <location>
        <begin position="430"/>
        <end position="553"/>
    </location>
</feature>
<comment type="subcellular location">
    <subcellularLocation>
        <location evidence="1 6 7">Nucleus</location>
    </subcellularLocation>
</comment>
<dbReference type="GO" id="GO:0000981">
    <property type="term" value="F:DNA-binding transcription factor activity, RNA polymerase II-specific"/>
    <property type="evidence" value="ECO:0007669"/>
    <property type="project" value="InterPro"/>
</dbReference>
<feature type="region of interest" description="Disordered" evidence="8">
    <location>
        <begin position="128"/>
        <end position="152"/>
    </location>
</feature>
<evidence type="ECO:0000259" key="9">
    <source>
        <dbReference type="PROSITE" id="PS50071"/>
    </source>
</evidence>
<evidence type="ECO:0000256" key="7">
    <source>
        <dbReference type="RuleBase" id="RU000682"/>
    </source>
</evidence>
<evidence type="ECO:0000256" key="8">
    <source>
        <dbReference type="SAM" id="MobiDB-lite"/>
    </source>
</evidence>